<keyword evidence="5 8" id="KW-0812">Transmembrane</keyword>
<evidence type="ECO:0000313" key="10">
    <source>
        <dbReference type="Proteomes" id="UP000029227"/>
    </source>
</evidence>
<evidence type="ECO:0000256" key="2">
    <source>
        <dbReference type="ARBA" id="ARBA00009261"/>
    </source>
</evidence>
<evidence type="ECO:0000313" key="9">
    <source>
        <dbReference type="EMBL" id="GAL03492.1"/>
    </source>
</evidence>
<keyword evidence="4" id="KW-1003">Cell membrane</keyword>
<keyword evidence="6 8" id="KW-1133">Transmembrane helix</keyword>
<name>A0A090R7B4_9GAMM</name>
<keyword evidence="3" id="KW-0813">Transport</keyword>
<evidence type="ECO:0000256" key="5">
    <source>
        <dbReference type="ARBA" id="ARBA00022692"/>
    </source>
</evidence>
<evidence type="ECO:0000256" key="4">
    <source>
        <dbReference type="ARBA" id="ARBA00022475"/>
    </source>
</evidence>
<evidence type="ECO:0000256" key="6">
    <source>
        <dbReference type="ARBA" id="ARBA00022989"/>
    </source>
</evidence>
<feature type="transmembrane region" description="Helical" evidence="8">
    <location>
        <begin position="92"/>
        <end position="122"/>
    </location>
</feature>
<keyword evidence="7 8" id="KW-0472">Membrane</keyword>
<dbReference type="EMBL" id="BBMN01000002">
    <property type="protein sequence ID" value="GAL03492.1"/>
    <property type="molecule type" value="Genomic_DNA"/>
</dbReference>
<organism evidence="9 10">
    <name type="scientific">Photobacterium aphoticum</name>
    <dbReference type="NCBI Taxonomy" id="754436"/>
    <lineage>
        <taxon>Bacteria</taxon>
        <taxon>Pseudomonadati</taxon>
        <taxon>Pseudomonadota</taxon>
        <taxon>Gammaproteobacteria</taxon>
        <taxon>Vibrionales</taxon>
        <taxon>Vibrionaceae</taxon>
        <taxon>Photobacterium</taxon>
    </lineage>
</organism>
<evidence type="ECO:0000256" key="8">
    <source>
        <dbReference type="SAM" id="Phobius"/>
    </source>
</evidence>
<evidence type="ECO:0000256" key="3">
    <source>
        <dbReference type="ARBA" id="ARBA00022448"/>
    </source>
</evidence>
<gene>
    <name evidence="9" type="ORF">JCM19237_6386</name>
</gene>
<dbReference type="PROSITE" id="PS00873">
    <property type="entry name" value="NA_ALANINE_SYMP"/>
    <property type="match status" value="1"/>
</dbReference>
<dbReference type="Pfam" id="PF01235">
    <property type="entry name" value="Na_Ala_symp"/>
    <property type="match status" value="1"/>
</dbReference>
<dbReference type="Proteomes" id="UP000029227">
    <property type="component" value="Unassembled WGS sequence"/>
</dbReference>
<dbReference type="PANTHER" id="PTHR30330">
    <property type="entry name" value="AGSS FAMILY TRANSPORTER, SODIUM-ALANINE"/>
    <property type="match status" value="1"/>
</dbReference>
<accession>A0A090R7B4</accession>
<comment type="caution">
    <text evidence="9">The sequence shown here is derived from an EMBL/GenBank/DDBJ whole genome shotgun (WGS) entry which is preliminary data.</text>
</comment>
<evidence type="ECO:0000256" key="1">
    <source>
        <dbReference type="ARBA" id="ARBA00004651"/>
    </source>
</evidence>
<dbReference type="GO" id="GO:0005283">
    <property type="term" value="F:amino acid:sodium symporter activity"/>
    <property type="evidence" value="ECO:0007669"/>
    <property type="project" value="InterPro"/>
</dbReference>
<dbReference type="STRING" id="754436.JCM19237_6386"/>
<protein>
    <submittedName>
        <fullName evidence="9">Na(+)-linked D-alanine glycine permease</fullName>
    </submittedName>
</protein>
<feature type="transmembrane region" description="Helical" evidence="8">
    <location>
        <begin position="20"/>
        <end position="45"/>
    </location>
</feature>
<dbReference type="GO" id="GO:0005886">
    <property type="term" value="C:plasma membrane"/>
    <property type="evidence" value="ECO:0007669"/>
    <property type="project" value="UniProtKB-SubCell"/>
</dbReference>
<proteinExistence type="inferred from homology"/>
<dbReference type="PANTHER" id="PTHR30330:SF1">
    <property type="entry name" value="AMINO-ACID CARRIER PROTEIN ALST"/>
    <property type="match status" value="1"/>
</dbReference>
<sequence>MSVSNETWLTALNDGLSTVIGAINGLLWGQLLVYLLVAVGVYFTLRLGFIQIRQFKHAIDVLKSGRDVDNGLSSYEVFCTSMAARVGTGNMAGVAVALAAGGPGAIFWMWLIALFGMATAFIESTCSDLQD</sequence>
<evidence type="ECO:0000256" key="7">
    <source>
        <dbReference type="ARBA" id="ARBA00023136"/>
    </source>
</evidence>
<dbReference type="AlphaFoldDB" id="A0A090R7B4"/>
<reference evidence="9 10" key="1">
    <citation type="journal article" date="2014" name="Genome Announc.">
        <title>Draft Genome Sequences of Two Vibrionaceae Species, Vibrio ponticus C121 and Photobacterium aphoticum C119, Isolated as Coral Reef Microbiota.</title>
        <authorList>
            <person name="Al-saari N."/>
            <person name="Meirelles P.M."/>
            <person name="Mino S."/>
            <person name="Suda W."/>
            <person name="Oshima K."/>
            <person name="Hattori M."/>
            <person name="Ohkuma M."/>
            <person name="Thompson F.L."/>
            <person name="Gomez-Gil B."/>
            <person name="Sawabe T."/>
            <person name="Sawabe T."/>
        </authorList>
    </citation>
    <scope>NUCLEOTIDE SEQUENCE [LARGE SCALE GENOMIC DNA]</scope>
    <source>
        <strain evidence="9 10">JCM 19237</strain>
    </source>
</reference>
<dbReference type="eggNOG" id="COG1115">
    <property type="taxonomic scope" value="Bacteria"/>
</dbReference>
<comment type="similarity">
    <text evidence="2">Belongs to the alanine or glycine:cation symporter (AGCS) (TC 2.A.25) family.</text>
</comment>
<comment type="subcellular location">
    <subcellularLocation>
        <location evidence="1">Cell membrane</location>
        <topology evidence="1">Multi-pass membrane protein</topology>
    </subcellularLocation>
</comment>
<dbReference type="InterPro" id="IPR001463">
    <property type="entry name" value="Na/Ala_symport"/>
</dbReference>